<name>A0A3L8SEJ6_CHLGU</name>
<keyword evidence="3" id="KW-1185">Reference proteome</keyword>
<proteinExistence type="predicted"/>
<reference evidence="2 3" key="1">
    <citation type="journal article" date="2018" name="Proc. R. Soc. B">
        <title>A non-coding region near Follistatin controls head colour polymorphism in the Gouldian finch.</title>
        <authorList>
            <person name="Toomey M.B."/>
            <person name="Marques C.I."/>
            <person name="Andrade P."/>
            <person name="Araujo P.M."/>
            <person name="Sabatino S."/>
            <person name="Gazda M.A."/>
            <person name="Afonso S."/>
            <person name="Lopes R.J."/>
            <person name="Corbo J.C."/>
            <person name="Carneiro M."/>
        </authorList>
    </citation>
    <scope>NUCLEOTIDE SEQUENCE [LARGE SCALE GENOMIC DNA]</scope>
    <source>
        <strain evidence="2">Red01</strain>
        <tissue evidence="2">Muscle</tissue>
    </source>
</reference>
<evidence type="ECO:0000313" key="2">
    <source>
        <dbReference type="EMBL" id="RLW00529.1"/>
    </source>
</evidence>
<evidence type="ECO:0000256" key="1">
    <source>
        <dbReference type="SAM" id="MobiDB-lite"/>
    </source>
</evidence>
<comment type="caution">
    <text evidence="2">The sequence shown here is derived from an EMBL/GenBank/DDBJ whole genome shotgun (WGS) entry which is preliminary data.</text>
</comment>
<dbReference type="EMBL" id="QUSF01000027">
    <property type="protein sequence ID" value="RLW00529.1"/>
    <property type="molecule type" value="Genomic_DNA"/>
</dbReference>
<feature type="region of interest" description="Disordered" evidence="1">
    <location>
        <begin position="190"/>
        <end position="225"/>
    </location>
</feature>
<sequence length="225" mass="25022">MWDGCLQGGVKWLFPAQPWIYQQVPASSWELWQQQTSEHQTTSETWGILTPEKQLQHRLSCRCGVEQDNTDPGQQPLRIQSHSPWGKREEQDQGSELEAAKKIQVICRVHSNEARLIGKSICSLGDGNQGQSWSDDGWTGLQGQGRSKGSSQASVKKCINLGEIMLVVTAGQFLSSPIKSVPTLYEQKPFTSESCERRIPPLMPIPQSPVRDAHSSTDAHSPVPH</sequence>
<evidence type="ECO:0000313" key="3">
    <source>
        <dbReference type="Proteomes" id="UP000276834"/>
    </source>
</evidence>
<feature type="region of interest" description="Disordered" evidence="1">
    <location>
        <begin position="66"/>
        <end position="94"/>
    </location>
</feature>
<organism evidence="2 3">
    <name type="scientific">Chloebia gouldiae</name>
    <name type="common">Gouldian finch</name>
    <name type="synonym">Erythrura gouldiae</name>
    <dbReference type="NCBI Taxonomy" id="44316"/>
    <lineage>
        <taxon>Eukaryota</taxon>
        <taxon>Metazoa</taxon>
        <taxon>Chordata</taxon>
        <taxon>Craniata</taxon>
        <taxon>Vertebrata</taxon>
        <taxon>Euteleostomi</taxon>
        <taxon>Archelosauria</taxon>
        <taxon>Archosauria</taxon>
        <taxon>Dinosauria</taxon>
        <taxon>Saurischia</taxon>
        <taxon>Theropoda</taxon>
        <taxon>Coelurosauria</taxon>
        <taxon>Aves</taxon>
        <taxon>Neognathae</taxon>
        <taxon>Neoaves</taxon>
        <taxon>Telluraves</taxon>
        <taxon>Australaves</taxon>
        <taxon>Passeriformes</taxon>
        <taxon>Passeroidea</taxon>
        <taxon>Passeridae</taxon>
        <taxon>Chloebia</taxon>
    </lineage>
</organism>
<protein>
    <submittedName>
        <fullName evidence="2">Uncharacterized protein</fullName>
    </submittedName>
</protein>
<gene>
    <name evidence="2" type="ORF">DV515_00008819</name>
</gene>
<dbReference type="Proteomes" id="UP000276834">
    <property type="component" value="Unassembled WGS sequence"/>
</dbReference>
<feature type="compositionally biased region" description="Polar residues" evidence="1">
    <location>
        <begin position="70"/>
        <end position="83"/>
    </location>
</feature>
<feature type="region of interest" description="Disordered" evidence="1">
    <location>
        <begin position="133"/>
        <end position="152"/>
    </location>
</feature>
<dbReference type="AlphaFoldDB" id="A0A3L8SEJ6"/>
<accession>A0A3L8SEJ6</accession>